<protein>
    <submittedName>
        <fullName evidence="1">Uncharacterized protein</fullName>
    </submittedName>
</protein>
<dbReference type="EMBL" id="RCMK01000360">
    <property type="protein sequence ID" value="KAG2933606.1"/>
    <property type="molecule type" value="Genomic_DNA"/>
</dbReference>
<evidence type="ECO:0000313" key="3">
    <source>
        <dbReference type="Proteomes" id="UP000736787"/>
    </source>
</evidence>
<gene>
    <name evidence="1" type="ORF">PC117_g12815</name>
    <name evidence="2" type="ORF">PC129_g10542</name>
</gene>
<sequence length="46" mass="4952">MEDMVLSKKSAIAIAYSAYQTAIIDRLDNAVNGFKATGLFPPSFAN</sequence>
<comment type="caution">
    <text evidence="1">The sequence shown here is derived from an EMBL/GenBank/DDBJ whole genome shotgun (WGS) entry which is preliminary data.</text>
</comment>
<evidence type="ECO:0000313" key="1">
    <source>
        <dbReference type="EMBL" id="KAG2933606.1"/>
    </source>
</evidence>
<dbReference type="EMBL" id="RCMV01000350">
    <property type="protein sequence ID" value="KAG3218647.1"/>
    <property type="molecule type" value="Genomic_DNA"/>
</dbReference>
<organism evidence="1 3">
    <name type="scientific">Phytophthora cactorum</name>
    <dbReference type="NCBI Taxonomy" id="29920"/>
    <lineage>
        <taxon>Eukaryota</taxon>
        <taxon>Sar</taxon>
        <taxon>Stramenopiles</taxon>
        <taxon>Oomycota</taxon>
        <taxon>Peronosporomycetes</taxon>
        <taxon>Peronosporales</taxon>
        <taxon>Peronosporaceae</taxon>
        <taxon>Phytophthora</taxon>
    </lineage>
</organism>
<dbReference type="AlphaFoldDB" id="A0A8T1D4X9"/>
<dbReference type="Proteomes" id="UP000736787">
    <property type="component" value="Unassembled WGS sequence"/>
</dbReference>
<reference evidence="1" key="1">
    <citation type="submission" date="2018-10" db="EMBL/GenBank/DDBJ databases">
        <title>Effector identification in a new, highly contiguous assembly of the strawberry crown rot pathogen Phytophthora cactorum.</title>
        <authorList>
            <person name="Armitage A.D."/>
            <person name="Nellist C.F."/>
            <person name="Bates H."/>
            <person name="Vickerstaff R.J."/>
            <person name="Harrison R.J."/>
        </authorList>
    </citation>
    <scope>NUCLEOTIDE SEQUENCE</scope>
    <source>
        <strain evidence="1">4040</strain>
        <strain evidence="2">P421</strain>
    </source>
</reference>
<evidence type="ECO:0000313" key="2">
    <source>
        <dbReference type="EMBL" id="KAG3218647.1"/>
    </source>
</evidence>
<name>A0A8T1D4X9_9STRA</name>
<accession>A0A8T1D4X9</accession>
<proteinExistence type="predicted"/>
<dbReference type="Proteomes" id="UP000760860">
    <property type="component" value="Unassembled WGS sequence"/>
</dbReference>